<keyword evidence="6" id="KW-0675">Receptor</keyword>
<keyword evidence="5 8" id="KW-0472">Membrane</keyword>
<dbReference type="STRING" id="62324.A0A182RKH2"/>
<keyword evidence="4 8" id="KW-1133">Transmembrane helix</keyword>
<keyword evidence="3 8" id="KW-0812">Transmembrane</keyword>
<evidence type="ECO:0000313" key="9">
    <source>
        <dbReference type="EnsemblMetazoa" id="AFUN006740-PA"/>
    </source>
</evidence>
<dbReference type="EnsemblMetazoa" id="AFUN006740-RA">
    <property type="protein sequence ID" value="AFUN006740-PA"/>
    <property type="gene ID" value="AFUN006740"/>
</dbReference>
<evidence type="ECO:0000256" key="6">
    <source>
        <dbReference type="ARBA" id="ARBA00023170"/>
    </source>
</evidence>
<name>A0A182RKH2_ANOFN</name>
<sequence length="352" mass="41311">MHHQVATGTNYVTVSTQTLAYRLGSILQPWFYRWIDIRSPLNNSSNATPLTCTIGSTNWAQDLFNILNEAFIGAMNHYLAKFVILLNYDHEMERALMDIKYYFEHVLIMQYLVVIHYKEQGTVFEIGYLKENKFIRVNQTVDFESILKAQLKDLTLRAIVTETYLGQVTSFMIRLRYQENPQTLEQFFDSSILLNAPEIMKQFLNHLPTNLSTELMKKLRKDSPFNEWAGYEPGFAYIVTEYASDAMKNAFSYESMFNATYFYIMEEPLYEFGVCYLFGMWSKFIVKFKECLERLYETGIFIKLTSDAWRFANRALKANSSTVLMFPDLVPVFFFLCYGWALSGHHHQQQNE</sequence>
<evidence type="ECO:0000256" key="1">
    <source>
        <dbReference type="ARBA" id="ARBA00004651"/>
    </source>
</evidence>
<keyword evidence="7" id="KW-0325">Glycoprotein</keyword>
<dbReference type="AlphaFoldDB" id="A0A182RKH2"/>
<accession>A0A182RKH2</accession>
<keyword evidence="2" id="KW-1003">Cell membrane</keyword>
<evidence type="ECO:0000256" key="2">
    <source>
        <dbReference type="ARBA" id="ARBA00022475"/>
    </source>
</evidence>
<evidence type="ECO:0000256" key="5">
    <source>
        <dbReference type="ARBA" id="ARBA00023136"/>
    </source>
</evidence>
<dbReference type="InterPro" id="IPR052192">
    <property type="entry name" value="Insect_Ionotropic_Sensory_Rcpt"/>
</dbReference>
<comment type="subcellular location">
    <subcellularLocation>
        <location evidence="1">Cell membrane</location>
        <topology evidence="1">Multi-pass membrane protein</topology>
    </subcellularLocation>
</comment>
<dbReference type="VEuPathDB" id="VectorBase:AFUN006740"/>
<evidence type="ECO:0000256" key="7">
    <source>
        <dbReference type="ARBA" id="ARBA00023180"/>
    </source>
</evidence>
<evidence type="ECO:0000256" key="4">
    <source>
        <dbReference type="ARBA" id="ARBA00022989"/>
    </source>
</evidence>
<reference evidence="9" key="1">
    <citation type="submission" date="2020-05" db="UniProtKB">
        <authorList>
            <consortium name="EnsemblMetazoa"/>
        </authorList>
    </citation>
    <scope>IDENTIFICATION</scope>
    <source>
        <strain evidence="9">FUMOZ</strain>
    </source>
</reference>
<evidence type="ECO:0000256" key="3">
    <source>
        <dbReference type="ARBA" id="ARBA00022692"/>
    </source>
</evidence>
<dbReference type="PANTHER" id="PTHR42643">
    <property type="entry name" value="IONOTROPIC RECEPTOR 20A-RELATED"/>
    <property type="match status" value="1"/>
</dbReference>
<protein>
    <submittedName>
        <fullName evidence="9">Uncharacterized protein</fullName>
    </submittedName>
</protein>
<dbReference type="PANTHER" id="PTHR42643:SF41">
    <property type="entry name" value="IONOTROPIC RECEPTOR 20A-RELATED"/>
    <property type="match status" value="1"/>
</dbReference>
<organism evidence="9">
    <name type="scientific">Anopheles funestus</name>
    <name type="common">African malaria mosquito</name>
    <dbReference type="NCBI Taxonomy" id="62324"/>
    <lineage>
        <taxon>Eukaryota</taxon>
        <taxon>Metazoa</taxon>
        <taxon>Ecdysozoa</taxon>
        <taxon>Arthropoda</taxon>
        <taxon>Hexapoda</taxon>
        <taxon>Insecta</taxon>
        <taxon>Pterygota</taxon>
        <taxon>Neoptera</taxon>
        <taxon>Endopterygota</taxon>
        <taxon>Diptera</taxon>
        <taxon>Nematocera</taxon>
        <taxon>Culicoidea</taxon>
        <taxon>Culicidae</taxon>
        <taxon>Anophelinae</taxon>
        <taxon>Anopheles</taxon>
    </lineage>
</organism>
<dbReference type="VEuPathDB" id="VectorBase:AFUN2_003565"/>
<dbReference type="GO" id="GO:0005886">
    <property type="term" value="C:plasma membrane"/>
    <property type="evidence" value="ECO:0007669"/>
    <property type="project" value="UniProtKB-SubCell"/>
</dbReference>
<proteinExistence type="predicted"/>
<evidence type="ECO:0000256" key="8">
    <source>
        <dbReference type="SAM" id="Phobius"/>
    </source>
</evidence>
<feature type="transmembrane region" description="Helical" evidence="8">
    <location>
        <begin position="323"/>
        <end position="342"/>
    </location>
</feature>